<evidence type="ECO:0000256" key="8">
    <source>
        <dbReference type="ARBA" id="ARBA00023186"/>
    </source>
</evidence>
<evidence type="ECO:0000256" key="4">
    <source>
        <dbReference type="ARBA" id="ARBA00022692"/>
    </source>
</evidence>
<evidence type="ECO:0000313" key="13">
    <source>
        <dbReference type="Proteomes" id="UP000006094"/>
    </source>
</evidence>
<proteinExistence type="inferred from homology"/>
<evidence type="ECO:0000313" key="12">
    <source>
        <dbReference type="EMBL" id="AFS79921.1"/>
    </source>
</evidence>
<dbReference type="GO" id="GO:0051205">
    <property type="term" value="P:protein insertion into membrane"/>
    <property type="evidence" value="ECO:0007669"/>
    <property type="project" value="TreeGrafter"/>
</dbReference>
<feature type="transmembrane region" description="Helical" evidence="10">
    <location>
        <begin position="161"/>
        <end position="181"/>
    </location>
</feature>
<keyword evidence="7 10" id="KW-0472">Membrane</keyword>
<dbReference type="PANTHER" id="PTHR12428:SF65">
    <property type="entry name" value="CYTOCHROME C OXIDASE ASSEMBLY PROTEIN COX18, MITOCHONDRIAL"/>
    <property type="match status" value="1"/>
</dbReference>
<evidence type="ECO:0000256" key="10">
    <source>
        <dbReference type="SAM" id="Phobius"/>
    </source>
</evidence>
<dbReference type="PATRIC" id="fig|1128398.3.peg.3027"/>
<organism evidence="12 13">
    <name type="scientific">Gottschalkia acidurici (strain ATCC 7906 / DSM 604 / BCRC 14475 / CIP 104303 / KCTC 5404 / NCIMB 10678 / 9a)</name>
    <name type="common">Clostridium acidurici</name>
    <dbReference type="NCBI Taxonomy" id="1128398"/>
    <lineage>
        <taxon>Bacteria</taxon>
        <taxon>Bacillati</taxon>
        <taxon>Bacillota</taxon>
        <taxon>Tissierellia</taxon>
        <taxon>Tissierellales</taxon>
        <taxon>Gottschalkiaceae</taxon>
        <taxon>Gottschalkia</taxon>
    </lineage>
</organism>
<keyword evidence="8" id="KW-0143">Chaperone</keyword>
<dbReference type="Proteomes" id="UP000006094">
    <property type="component" value="Chromosome"/>
</dbReference>
<dbReference type="KEGG" id="cad:Curi_c29550"/>
<keyword evidence="4 9" id="KW-0812">Transmembrane</keyword>
<evidence type="ECO:0000256" key="3">
    <source>
        <dbReference type="ARBA" id="ARBA00022475"/>
    </source>
</evidence>
<keyword evidence="2" id="KW-0813">Transport</keyword>
<dbReference type="EMBL" id="CP003326">
    <property type="protein sequence ID" value="AFS79921.1"/>
    <property type="molecule type" value="Genomic_DNA"/>
</dbReference>
<feature type="domain" description="Membrane insertase YidC/Oxa/ALB C-terminal" evidence="11">
    <location>
        <begin position="33"/>
        <end position="243"/>
    </location>
</feature>
<feature type="transmembrane region" description="Helical" evidence="10">
    <location>
        <begin position="210"/>
        <end position="229"/>
    </location>
</feature>
<dbReference type="InterPro" id="IPR047196">
    <property type="entry name" value="YidC_ALB_C"/>
</dbReference>
<dbReference type="PANTHER" id="PTHR12428">
    <property type="entry name" value="OXA1"/>
    <property type="match status" value="1"/>
</dbReference>
<reference evidence="12 13" key="1">
    <citation type="journal article" date="2012" name="PLoS ONE">
        <title>The purine-utilizing bacterium Clostridium acidurici 9a: a genome-guided metabolic reconsideration.</title>
        <authorList>
            <person name="Hartwich K."/>
            <person name="Poehlein A."/>
            <person name="Daniel R."/>
        </authorList>
    </citation>
    <scope>NUCLEOTIDE SEQUENCE [LARGE SCALE GENOMIC DNA]</scope>
    <source>
        <strain evidence="13">ATCC 7906 / DSM 604 / BCRC 14475 / CIP 104303 / KCTC 5404 / NCIMB 10678 / 9a</strain>
    </source>
</reference>
<feature type="transmembrane region" description="Helical" evidence="10">
    <location>
        <begin position="96"/>
        <end position="116"/>
    </location>
</feature>
<comment type="subcellular location">
    <subcellularLocation>
        <location evidence="1">Cell membrane</location>
        <topology evidence="1">Multi-pass membrane protein</topology>
    </subcellularLocation>
    <subcellularLocation>
        <location evidence="9">Membrane</location>
        <topology evidence="9">Multi-pass membrane protein</topology>
    </subcellularLocation>
</comment>
<dbReference type="GO" id="GO:0032977">
    <property type="term" value="F:membrane insertase activity"/>
    <property type="evidence" value="ECO:0007669"/>
    <property type="project" value="InterPro"/>
</dbReference>
<dbReference type="HOGENOM" id="CLU_036138_4_2_9"/>
<evidence type="ECO:0000256" key="1">
    <source>
        <dbReference type="ARBA" id="ARBA00004651"/>
    </source>
</evidence>
<evidence type="ECO:0000256" key="7">
    <source>
        <dbReference type="ARBA" id="ARBA00023136"/>
    </source>
</evidence>
<dbReference type="eggNOG" id="COG0706">
    <property type="taxonomic scope" value="Bacteria"/>
</dbReference>
<dbReference type="STRING" id="1128398.Curi_c29550"/>
<keyword evidence="6 10" id="KW-1133">Transmembrane helix</keyword>
<dbReference type="AlphaFoldDB" id="K0B632"/>
<dbReference type="RefSeq" id="WP_014969055.1">
    <property type="nucleotide sequence ID" value="NC_018664.1"/>
</dbReference>
<dbReference type="GO" id="GO:0005886">
    <property type="term" value="C:plasma membrane"/>
    <property type="evidence" value="ECO:0007669"/>
    <property type="project" value="UniProtKB-SubCell"/>
</dbReference>
<evidence type="ECO:0000259" key="11">
    <source>
        <dbReference type="Pfam" id="PF02096"/>
    </source>
</evidence>
<evidence type="ECO:0000256" key="5">
    <source>
        <dbReference type="ARBA" id="ARBA00022927"/>
    </source>
</evidence>
<keyword evidence="3" id="KW-1003">Cell membrane</keyword>
<keyword evidence="5" id="KW-0653">Protein transport</keyword>
<evidence type="ECO:0000256" key="2">
    <source>
        <dbReference type="ARBA" id="ARBA00022448"/>
    </source>
</evidence>
<dbReference type="InterPro" id="IPR001708">
    <property type="entry name" value="YidC/ALB3/OXA1/COX18"/>
</dbReference>
<comment type="similarity">
    <text evidence="9">Belongs to the OXA1/ALB3/YidC family.</text>
</comment>
<dbReference type="Pfam" id="PF02096">
    <property type="entry name" value="60KD_IMP"/>
    <property type="match status" value="1"/>
</dbReference>
<evidence type="ECO:0000256" key="6">
    <source>
        <dbReference type="ARBA" id="ARBA00022989"/>
    </source>
</evidence>
<evidence type="ECO:0000256" key="9">
    <source>
        <dbReference type="RuleBase" id="RU003945"/>
    </source>
</evidence>
<dbReference type="NCBIfam" id="TIGR03592">
    <property type="entry name" value="yidC_oxa1_cterm"/>
    <property type="match status" value="1"/>
</dbReference>
<accession>K0B632</accession>
<gene>
    <name evidence="12" type="primary">oxaA2</name>
    <name evidence="12" type="ordered locus">Curi_c29550</name>
</gene>
<dbReference type="CDD" id="cd20070">
    <property type="entry name" value="5TM_YidC_Alb3"/>
    <property type="match status" value="1"/>
</dbReference>
<name>K0B632_GOTA9</name>
<feature type="transmembrane region" description="Helical" evidence="10">
    <location>
        <begin position="30"/>
        <end position="53"/>
    </location>
</feature>
<dbReference type="InterPro" id="IPR028055">
    <property type="entry name" value="YidC/Oxa/ALB_C"/>
</dbReference>
<dbReference type="GO" id="GO:0015031">
    <property type="term" value="P:protein transport"/>
    <property type="evidence" value="ECO:0007669"/>
    <property type="project" value="UniProtKB-KW"/>
</dbReference>
<sequence length="254" mass="28689">MIDIFARPLGALLRLIYNMLTSANLDFKYVSAYAMSIIITTIIFKLILLPLTLKQTKSMKALQDIQPKMQELQKKYKDDQQTLSMKTMELYKEHNVNPLGGCLPLLLQMPILFAYFRVMQSPVKYVFESEKVYEAINKSFLWVQNIALAPSAMVNGSVNEIQVLGFTIPLIAVIAAITTYISNKMMTASQPAANDQAASTQKTMNIMTPLIILMFGYNYAVGLTLYWTVSNVFQMIQQFAINKALDRNAKGEVK</sequence>
<protein>
    <submittedName>
        <fullName evidence="12">Inner membrane protein OxaA</fullName>
    </submittedName>
</protein>
<keyword evidence="13" id="KW-1185">Reference proteome</keyword>